<comment type="caution">
    <text evidence="4">The sequence shown here is derived from an EMBL/GenBank/DDBJ whole genome shotgun (WGS) entry which is preliminary data.</text>
</comment>
<dbReference type="SMART" id="SM00850">
    <property type="entry name" value="LytTR"/>
    <property type="match status" value="1"/>
</dbReference>
<dbReference type="InterPro" id="IPR046947">
    <property type="entry name" value="LytR-like"/>
</dbReference>
<evidence type="ECO:0000313" key="4">
    <source>
        <dbReference type="EMBL" id="MFD2547294.1"/>
    </source>
</evidence>
<dbReference type="SMART" id="SM00448">
    <property type="entry name" value="REC"/>
    <property type="match status" value="1"/>
</dbReference>
<reference evidence="5" key="1">
    <citation type="journal article" date="2019" name="Int. J. Syst. Evol. Microbiol.">
        <title>The Global Catalogue of Microorganisms (GCM) 10K type strain sequencing project: providing services to taxonomists for standard genome sequencing and annotation.</title>
        <authorList>
            <consortium name="The Broad Institute Genomics Platform"/>
            <consortium name="The Broad Institute Genome Sequencing Center for Infectious Disease"/>
            <person name="Wu L."/>
            <person name="Ma J."/>
        </authorList>
    </citation>
    <scope>NUCLEOTIDE SEQUENCE [LARGE SCALE GENOMIC DNA]</scope>
    <source>
        <strain evidence="5">KCTC 42662</strain>
    </source>
</reference>
<dbReference type="Pfam" id="PF04397">
    <property type="entry name" value="LytTR"/>
    <property type="match status" value="1"/>
</dbReference>
<accession>A0ABW5KES3</accession>
<protein>
    <submittedName>
        <fullName evidence="4">LytR/AlgR family response regulator transcription factor</fullName>
    </submittedName>
</protein>
<dbReference type="PROSITE" id="PS50110">
    <property type="entry name" value="RESPONSE_REGULATORY"/>
    <property type="match status" value="1"/>
</dbReference>
<keyword evidence="5" id="KW-1185">Reference proteome</keyword>
<dbReference type="EMBL" id="JBHULR010000003">
    <property type="protein sequence ID" value="MFD2547294.1"/>
    <property type="molecule type" value="Genomic_DNA"/>
</dbReference>
<dbReference type="RefSeq" id="WP_380901908.1">
    <property type="nucleotide sequence ID" value="NZ_JBHUEG010000007.1"/>
</dbReference>
<dbReference type="PROSITE" id="PS50930">
    <property type="entry name" value="HTH_LYTTR"/>
    <property type="match status" value="1"/>
</dbReference>
<sequence length="246" mass="28774">MLKVYILEDELNILKYIWSILDEIPYVKVVGYSTEVRKAEIEIKAFMPDLILADIQLKDGFSLELLSRLNLDLPIIFITAYSQYAIEALNIGAIGYITKPIDPALLTEAVDKCHRRAEEYKFNQNQLRMAEMHLKAPSVLQRIALKTFEYTQIVCVEDIVYCEGDKGYTTFFLRDDSKLVVSKVLKYFEELLPDTQFIRCHQSYLVNTRHILKYYKDGQLEMLNKAFVPVSNRKRDLMMQYIDKLC</sequence>
<feature type="domain" description="HTH LytTR-type" evidence="3">
    <location>
        <begin position="185"/>
        <end position="244"/>
    </location>
</feature>
<dbReference type="PANTHER" id="PTHR37299">
    <property type="entry name" value="TRANSCRIPTIONAL REGULATOR-RELATED"/>
    <property type="match status" value="1"/>
</dbReference>
<evidence type="ECO:0000313" key="5">
    <source>
        <dbReference type="Proteomes" id="UP001597545"/>
    </source>
</evidence>
<dbReference type="PANTHER" id="PTHR37299:SF1">
    <property type="entry name" value="STAGE 0 SPORULATION PROTEIN A HOMOLOG"/>
    <property type="match status" value="1"/>
</dbReference>
<gene>
    <name evidence="4" type="ORF">ACFSR5_06490</name>
</gene>
<dbReference type="Gene3D" id="3.40.50.2300">
    <property type="match status" value="1"/>
</dbReference>
<dbReference type="InterPro" id="IPR007492">
    <property type="entry name" value="LytTR_DNA-bd_dom"/>
</dbReference>
<feature type="modified residue" description="4-aspartylphosphate" evidence="1">
    <location>
        <position position="54"/>
    </location>
</feature>
<dbReference type="InterPro" id="IPR011006">
    <property type="entry name" value="CheY-like_superfamily"/>
</dbReference>
<dbReference type="Proteomes" id="UP001597545">
    <property type="component" value="Unassembled WGS sequence"/>
</dbReference>
<evidence type="ECO:0000256" key="1">
    <source>
        <dbReference type="PROSITE-ProRule" id="PRU00169"/>
    </source>
</evidence>
<keyword evidence="1" id="KW-0597">Phosphoprotein</keyword>
<dbReference type="Pfam" id="PF00072">
    <property type="entry name" value="Response_reg"/>
    <property type="match status" value="1"/>
</dbReference>
<evidence type="ECO:0000259" key="2">
    <source>
        <dbReference type="PROSITE" id="PS50110"/>
    </source>
</evidence>
<evidence type="ECO:0000259" key="3">
    <source>
        <dbReference type="PROSITE" id="PS50930"/>
    </source>
</evidence>
<proteinExistence type="predicted"/>
<feature type="domain" description="Response regulatory" evidence="2">
    <location>
        <begin position="3"/>
        <end position="114"/>
    </location>
</feature>
<name>A0ABW5KES3_9SPHI</name>
<dbReference type="SUPFAM" id="SSF52172">
    <property type="entry name" value="CheY-like"/>
    <property type="match status" value="1"/>
</dbReference>
<dbReference type="Gene3D" id="2.40.50.1020">
    <property type="entry name" value="LytTr DNA-binding domain"/>
    <property type="match status" value="1"/>
</dbReference>
<organism evidence="4 5">
    <name type="scientific">Sphingobacterium suaedae</name>
    <dbReference type="NCBI Taxonomy" id="1686402"/>
    <lineage>
        <taxon>Bacteria</taxon>
        <taxon>Pseudomonadati</taxon>
        <taxon>Bacteroidota</taxon>
        <taxon>Sphingobacteriia</taxon>
        <taxon>Sphingobacteriales</taxon>
        <taxon>Sphingobacteriaceae</taxon>
        <taxon>Sphingobacterium</taxon>
    </lineage>
</organism>
<dbReference type="InterPro" id="IPR001789">
    <property type="entry name" value="Sig_transdc_resp-reg_receiver"/>
</dbReference>